<protein>
    <recommendedName>
        <fullName evidence="3">DUF4403 domain-containing protein</fullName>
    </recommendedName>
</protein>
<keyword evidence="2" id="KW-1185">Reference proteome</keyword>
<organism evidence="1 2">
    <name type="scientific">Arsenicibacter rosenii</name>
    <dbReference type="NCBI Taxonomy" id="1750698"/>
    <lineage>
        <taxon>Bacteria</taxon>
        <taxon>Pseudomonadati</taxon>
        <taxon>Bacteroidota</taxon>
        <taxon>Cytophagia</taxon>
        <taxon>Cytophagales</taxon>
        <taxon>Spirosomataceae</taxon>
        <taxon>Arsenicibacter</taxon>
    </lineage>
</organism>
<gene>
    <name evidence="1" type="ORF">BLX24_04450</name>
</gene>
<comment type="caution">
    <text evidence="1">The sequence shown here is derived from an EMBL/GenBank/DDBJ whole genome shotgun (WGS) entry which is preliminary data.</text>
</comment>
<sequence>MKMQRIFGLLTCFTLLFLAIGCKKVKPQPPKAEGFDPAIPDQISYLAGPISFRLSELEKKINESLDPVLISQESKKGKKGGLLPLRVERMGSVKIRYVGERVSFSAPIQVWLINPLKSEQKQTEKAFCQLHVNFNSTLAVTPNWRLLTKAKFADYQWIKKPGIKLFGKEIELTKLADDLLKSQQARIESAIDSAVYQELRLDKMVKPIWKDLQKPLRLSKEYGLWLLPKPISVATATIQGDSESITIPLRIAFRTRTALGERPEVVPDSVLPNLQKRPDVPERSDLHLMSFVRYEALNQLLAQTLHKKKFSLASGMLTIKEASVYGGQQAIIVKADVRGMVRGTLYFRGRPVYDTLTNTLRIEKLGFDVNTEQALVSSAATLIHDHLLDSLQHVLTFPLHDQIEALPRKISQAFEQSNAGQKTDLTIPYFRFVPQRVAVRPDGIQTLINVQSRVEVRVQEL</sequence>
<dbReference type="PROSITE" id="PS51257">
    <property type="entry name" value="PROKAR_LIPOPROTEIN"/>
    <property type="match status" value="1"/>
</dbReference>
<dbReference type="Proteomes" id="UP000181790">
    <property type="component" value="Unassembled WGS sequence"/>
</dbReference>
<accession>A0A1S2VMV3</accession>
<evidence type="ECO:0000313" key="1">
    <source>
        <dbReference type="EMBL" id="OIN60103.1"/>
    </source>
</evidence>
<name>A0A1S2VMV3_9BACT</name>
<dbReference type="AlphaFoldDB" id="A0A1S2VMV3"/>
<dbReference type="EMBL" id="MORL01000002">
    <property type="protein sequence ID" value="OIN60103.1"/>
    <property type="molecule type" value="Genomic_DNA"/>
</dbReference>
<dbReference type="Pfam" id="PF14356">
    <property type="entry name" value="DUF4403"/>
    <property type="match status" value="1"/>
</dbReference>
<evidence type="ECO:0008006" key="3">
    <source>
        <dbReference type="Google" id="ProtNLM"/>
    </source>
</evidence>
<proteinExistence type="predicted"/>
<evidence type="ECO:0000313" key="2">
    <source>
        <dbReference type="Proteomes" id="UP000181790"/>
    </source>
</evidence>
<reference evidence="1 2" key="1">
    <citation type="submission" date="2016-10" db="EMBL/GenBank/DDBJ databases">
        <title>Arsenicibacter rosenii gen. nov., sp. nov., an efficient arsenic-methylating bacterium isolated from an arsenic-contaminated paddy soil.</title>
        <authorList>
            <person name="Huang K."/>
        </authorList>
    </citation>
    <scope>NUCLEOTIDE SEQUENCE [LARGE SCALE GENOMIC DNA]</scope>
    <source>
        <strain evidence="1 2">SM-1</strain>
    </source>
</reference>
<dbReference type="InterPro" id="IPR025515">
    <property type="entry name" value="DUF4403"/>
</dbReference>